<comment type="caution">
    <text evidence="2">The sequence shown here is derived from an EMBL/GenBank/DDBJ whole genome shotgun (WGS) entry which is preliminary data.</text>
</comment>
<proteinExistence type="predicted"/>
<dbReference type="EMBL" id="AZHB01000001">
    <property type="protein sequence ID" value="OAA73234.1"/>
    <property type="molecule type" value="Genomic_DNA"/>
</dbReference>
<dbReference type="GeneID" id="30016427"/>
<keyword evidence="3" id="KW-1185">Reference proteome</keyword>
<dbReference type="RefSeq" id="XP_018708192.1">
    <property type="nucleotide sequence ID" value="XM_018843742.1"/>
</dbReference>
<feature type="region of interest" description="Disordered" evidence="1">
    <location>
        <begin position="208"/>
        <end position="237"/>
    </location>
</feature>
<dbReference type="AlphaFoldDB" id="A0A162LND4"/>
<reference evidence="2 3" key="1">
    <citation type="journal article" date="2016" name="Genome Biol. Evol.">
        <title>Divergent and convergent evolution of fungal pathogenicity.</title>
        <authorList>
            <person name="Shang Y."/>
            <person name="Xiao G."/>
            <person name="Zheng P."/>
            <person name="Cen K."/>
            <person name="Zhan S."/>
            <person name="Wang C."/>
        </authorList>
    </citation>
    <scope>NUCLEOTIDE SEQUENCE [LARGE SCALE GENOMIC DNA]</scope>
    <source>
        <strain evidence="2 3">ARSEF 2679</strain>
    </source>
</reference>
<organism evidence="2 3">
    <name type="scientific">Cordyceps fumosorosea (strain ARSEF 2679)</name>
    <name type="common">Isaria fumosorosea</name>
    <dbReference type="NCBI Taxonomy" id="1081104"/>
    <lineage>
        <taxon>Eukaryota</taxon>
        <taxon>Fungi</taxon>
        <taxon>Dikarya</taxon>
        <taxon>Ascomycota</taxon>
        <taxon>Pezizomycotina</taxon>
        <taxon>Sordariomycetes</taxon>
        <taxon>Hypocreomycetidae</taxon>
        <taxon>Hypocreales</taxon>
        <taxon>Cordycipitaceae</taxon>
        <taxon>Cordyceps</taxon>
    </lineage>
</organism>
<gene>
    <name evidence="2" type="ORF">ISF_00135</name>
</gene>
<protein>
    <submittedName>
        <fullName evidence="2">Uncharacterized protein</fullName>
    </submittedName>
</protein>
<sequence>MGDSLMVPNKAAPSYAQHRFHHAPDAFGQEAGKEETLSDYTFFETDTVDSSSLLRDLCVPAKPSRSLNLHGECVTQPFSSSHEHKHSTGPSSSHGYARCLEPFKRSVVHSVECKRQQPTTLFFLRTKLCNPAQLPSSPAQLPNHIIRVRAVVVAMPRNKRQSATAQGKRKIATPRSLLATLPDPKPEAPAKKWELDPMDLAHIGAWTDHLQPPGEETKYPPCELVIDEPEKPAEGAK</sequence>
<accession>A0A162LND4</accession>
<evidence type="ECO:0000313" key="2">
    <source>
        <dbReference type="EMBL" id="OAA73234.1"/>
    </source>
</evidence>
<evidence type="ECO:0000313" key="3">
    <source>
        <dbReference type="Proteomes" id="UP000076744"/>
    </source>
</evidence>
<feature type="compositionally biased region" description="Basic and acidic residues" evidence="1">
    <location>
        <begin position="228"/>
        <end position="237"/>
    </location>
</feature>
<dbReference type="Proteomes" id="UP000076744">
    <property type="component" value="Unassembled WGS sequence"/>
</dbReference>
<evidence type="ECO:0000256" key="1">
    <source>
        <dbReference type="SAM" id="MobiDB-lite"/>
    </source>
</evidence>
<name>A0A162LND4_CORFA</name>